<protein>
    <submittedName>
        <fullName evidence="1">Uncharacterized protein</fullName>
    </submittedName>
</protein>
<accession>A0A3B1DFK0</accession>
<proteinExistence type="predicted"/>
<gene>
    <name evidence="1" type="ORF">MNBD_PLANCTO03-1087</name>
</gene>
<reference evidence="1" key="1">
    <citation type="submission" date="2018-06" db="EMBL/GenBank/DDBJ databases">
        <authorList>
            <person name="Zhirakovskaya E."/>
        </authorList>
    </citation>
    <scope>NUCLEOTIDE SEQUENCE</scope>
</reference>
<organism evidence="1">
    <name type="scientific">hydrothermal vent metagenome</name>
    <dbReference type="NCBI Taxonomy" id="652676"/>
    <lineage>
        <taxon>unclassified sequences</taxon>
        <taxon>metagenomes</taxon>
        <taxon>ecological metagenomes</taxon>
    </lineage>
</organism>
<evidence type="ECO:0000313" key="1">
    <source>
        <dbReference type="EMBL" id="VAX41586.1"/>
    </source>
</evidence>
<dbReference type="AlphaFoldDB" id="A0A3B1DFK0"/>
<name>A0A3B1DFK0_9ZZZZ</name>
<dbReference type="EMBL" id="UOGK01000565">
    <property type="protein sequence ID" value="VAX41586.1"/>
    <property type="molecule type" value="Genomic_DNA"/>
</dbReference>
<feature type="non-terminal residue" evidence="1">
    <location>
        <position position="95"/>
    </location>
</feature>
<sequence length="95" mass="9947">MCGLGLLLVGCAKPAGVLFEAAETLITWPPPPDEPRVRYVGQLRSAEDLDAGRSALQQVGRALFGPGEPVGVLVSPMGICTDDGDRVFVADRAGR</sequence>